<feature type="transmembrane region" description="Helical" evidence="2">
    <location>
        <begin position="638"/>
        <end position="658"/>
    </location>
</feature>
<accession>A0A2P6N3B3</accession>
<keyword evidence="4" id="KW-1185">Reference proteome</keyword>
<feature type="transmembrane region" description="Helical" evidence="2">
    <location>
        <begin position="557"/>
        <end position="580"/>
    </location>
</feature>
<reference evidence="3 4" key="1">
    <citation type="journal article" date="2018" name="Genome Biol. Evol.">
        <title>Multiple Roots of Fruiting Body Formation in Amoebozoa.</title>
        <authorList>
            <person name="Hillmann F."/>
            <person name="Forbes G."/>
            <person name="Novohradska S."/>
            <person name="Ferling I."/>
            <person name="Riege K."/>
            <person name="Groth M."/>
            <person name="Westermann M."/>
            <person name="Marz M."/>
            <person name="Spaller T."/>
            <person name="Winckler T."/>
            <person name="Schaap P."/>
            <person name="Glockner G."/>
        </authorList>
    </citation>
    <scope>NUCLEOTIDE SEQUENCE [LARGE SCALE GENOMIC DNA]</scope>
    <source>
        <strain evidence="3 4">Jena</strain>
    </source>
</reference>
<evidence type="ECO:0000256" key="2">
    <source>
        <dbReference type="SAM" id="Phobius"/>
    </source>
</evidence>
<feature type="transmembrane region" description="Helical" evidence="2">
    <location>
        <begin position="99"/>
        <end position="120"/>
    </location>
</feature>
<feature type="transmembrane region" description="Helical" evidence="2">
    <location>
        <begin position="862"/>
        <end position="881"/>
    </location>
</feature>
<evidence type="ECO:0000256" key="1">
    <source>
        <dbReference type="SAM" id="MobiDB-lite"/>
    </source>
</evidence>
<dbReference type="InParanoid" id="A0A2P6N3B3"/>
<protein>
    <recommendedName>
        <fullName evidence="5">Transmembrane protein</fullName>
    </recommendedName>
</protein>
<dbReference type="EMBL" id="MDYQ01000223">
    <property type="protein sequence ID" value="PRP78441.1"/>
    <property type="molecule type" value="Genomic_DNA"/>
</dbReference>
<feature type="region of interest" description="Disordered" evidence="1">
    <location>
        <begin position="793"/>
        <end position="826"/>
    </location>
</feature>
<proteinExistence type="predicted"/>
<evidence type="ECO:0008006" key="5">
    <source>
        <dbReference type="Google" id="ProtNLM"/>
    </source>
</evidence>
<evidence type="ECO:0000313" key="4">
    <source>
        <dbReference type="Proteomes" id="UP000241769"/>
    </source>
</evidence>
<keyword evidence="2" id="KW-1133">Transmembrane helix</keyword>
<feature type="transmembrane region" description="Helical" evidence="2">
    <location>
        <begin position="747"/>
        <end position="765"/>
    </location>
</feature>
<feature type="compositionally biased region" description="Acidic residues" evidence="1">
    <location>
        <begin position="806"/>
        <end position="815"/>
    </location>
</feature>
<name>A0A2P6N3B3_9EUKA</name>
<comment type="caution">
    <text evidence="3">The sequence shown here is derived from an EMBL/GenBank/DDBJ whole genome shotgun (WGS) entry which is preliminary data.</text>
</comment>
<dbReference type="AlphaFoldDB" id="A0A2P6N3B3"/>
<keyword evidence="2" id="KW-0472">Membrane</keyword>
<keyword evidence="2" id="KW-0812">Transmembrane</keyword>
<feature type="compositionally biased region" description="Basic and acidic residues" evidence="1">
    <location>
        <begin position="793"/>
        <end position="804"/>
    </location>
</feature>
<feature type="compositionally biased region" description="Basic and acidic residues" evidence="1">
    <location>
        <begin position="8"/>
        <end position="27"/>
    </location>
</feature>
<evidence type="ECO:0000313" key="3">
    <source>
        <dbReference type="EMBL" id="PRP78441.1"/>
    </source>
</evidence>
<sequence>MSVQLPSIEKKTSRHSYVEPERKRLLEDSTEMSPPKPANRNRTVSLDALPTVFEYNQEEEEETPLGFHKNWDLDSTTEELLDPANLRGRKFVSFKQRKIFRAVLTGTILTLLIIALYFGFRAIHDEMTFVLPDLSKPGSRLFLDMDSCDIAFRDVSEEKWADSSLYHLFISKSKGGEVSKTVDGNDVYVTIKNNRDYLQKYSSWTCDVTLYAPDGKVLPHTYITASGKQITTVLGYRQDWGDNNLSVIAVAKKPYPPTYLTTTQLAPYVAINLYDCNAGNLNVNISAGYVHYKRGVISQGAQIHTLSASVFLRLKHDFTLITNTPSTVRCENAFGYNCLSYVNDSFCNQTQFFTENSNRSLSSVPIRMECTNCSSHITAMALRENVDNDYGTSPIITRAGSFFSGVNFTVPDIMRIREVFNMLPPRDLVYFGITGPGTATSRGRWVWAARDIYLVFPPSYLDVFSIFLLSPRRSELNVTLSPTFCPGLDDELSMDAMIALDSILKSITLAKPSPDSIFVFEYGFEQELSSTNSRVLRNPYSGEYYLSMPSFSENESLLIILILNIALTLISSIYLTYVIARKTLVWRSQMVDRWGSLWYGEEWKYERKRIIAKAGFYFLLEFIIGFPKQRRGYIKQSLTVVVHFAFILGMITPIFLMTTLYELSSMTYTHQWQWTAGFIGYGICVIYCLISFIFLFLYYWEITWKLDAILSVTMGVATTIVLFLDCIFCINVCYWILLGALIKPARILPYASVIMVMIFHSVAFFQRIKHLRRSLKSKEVTVTAEAVEAASRAAEERELRKSVTPEDTEEREDGEGSQTTGGEEGPKIKGVLTVQEAMGLLKESQLLSISDLTLREQIINEIVAFFLLILFFAFILVGFTSLDVTAVGNGDTVGTAVSTLIVFFVGTGVNVPLSATTDKERKKQWDRKVIEEAQRQRTRDSKKKS</sequence>
<feature type="transmembrane region" description="Helical" evidence="2">
    <location>
        <begin position="678"/>
        <end position="700"/>
    </location>
</feature>
<organism evidence="3 4">
    <name type="scientific">Planoprotostelium fungivorum</name>
    <dbReference type="NCBI Taxonomy" id="1890364"/>
    <lineage>
        <taxon>Eukaryota</taxon>
        <taxon>Amoebozoa</taxon>
        <taxon>Evosea</taxon>
        <taxon>Variosea</taxon>
        <taxon>Cavosteliida</taxon>
        <taxon>Cavosteliaceae</taxon>
        <taxon>Planoprotostelium</taxon>
    </lineage>
</organism>
<feature type="transmembrane region" description="Helical" evidence="2">
    <location>
        <begin position="712"/>
        <end position="741"/>
    </location>
</feature>
<gene>
    <name evidence="3" type="ORF">PROFUN_13704</name>
</gene>
<feature type="region of interest" description="Disordered" evidence="1">
    <location>
        <begin position="1"/>
        <end position="42"/>
    </location>
</feature>
<feature type="transmembrane region" description="Helical" evidence="2">
    <location>
        <begin position="893"/>
        <end position="913"/>
    </location>
</feature>
<dbReference type="Proteomes" id="UP000241769">
    <property type="component" value="Unassembled WGS sequence"/>
</dbReference>